<keyword evidence="3 9" id="KW-0436">Ligase</keyword>
<evidence type="ECO:0000256" key="3">
    <source>
        <dbReference type="ARBA" id="ARBA00022598"/>
    </source>
</evidence>
<organism evidence="12 13">
    <name type="scientific">Aphidius gifuensis</name>
    <name type="common">Parasitoid wasp</name>
    <dbReference type="NCBI Taxonomy" id="684658"/>
    <lineage>
        <taxon>Eukaryota</taxon>
        <taxon>Metazoa</taxon>
        <taxon>Ecdysozoa</taxon>
        <taxon>Arthropoda</taxon>
        <taxon>Hexapoda</taxon>
        <taxon>Insecta</taxon>
        <taxon>Pterygota</taxon>
        <taxon>Neoptera</taxon>
        <taxon>Endopterygota</taxon>
        <taxon>Hymenoptera</taxon>
        <taxon>Apocrita</taxon>
        <taxon>Ichneumonoidea</taxon>
        <taxon>Braconidae</taxon>
        <taxon>Aphidiinae</taxon>
        <taxon>Aphidius</taxon>
    </lineage>
</organism>
<evidence type="ECO:0000256" key="6">
    <source>
        <dbReference type="ARBA" id="ARBA00022917"/>
    </source>
</evidence>
<dbReference type="GO" id="GO:0032543">
    <property type="term" value="P:mitochondrial translation"/>
    <property type="evidence" value="ECO:0007669"/>
    <property type="project" value="TreeGrafter"/>
</dbReference>
<dbReference type="InterPro" id="IPR014729">
    <property type="entry name" value="Rossmann-like_a/b/a_fold"/>
</dbReference>
<evidence type="ECO:0000256" key="2">
    <source>
        <dbReference type="ARBA" id="ARBA00013165"/>
    </source>
</evidence>
<dbReference type="AlphaFoldDB" id="A0A834XX15"/>
<evidence type="ECO:0000256" key="1">
    <source>
        <dbReference type="ARBA" id="ARBA00005594"/>
    </source>
</evidence>
<dbReference type="Gene3D" id="3.90.740.10">
    <property type="entry name" value="Valyl/Leucyl/Isoleucyl-tRNA synthetase, editing domain"/>
    <property type="match status" value="1"/>
</dbReference>
<dbReference type="InterPro" id="IPR001412">
    <property type="entry name" value="aa-tRNA-synth_I_CS"/>
</dbReference>
<gene>
    <name evidence="12" type="ORF">HCN44_011436</name>
</gene>
<dbReference type="InterPro" id="IPR033708">
    <property type="entry name" value="Anticodon_Ile_BEm"/>
</dbReference>
<evidence type="ECO:0000256" key="5">
    <source>
        <dbReference type="ARBA" id="ARBA00022840"/>
    </source>
</evidence>
<dbReference type="Pfam" id="PF00133">
    <property type="entry name" value="tRNA-synt_1"/>
    <property type="match status" value="1"/>
</dbReference>
<name>A0A834XX15_APHGI</name>
<dbReference type="GO" id="GO:0006428">
    <property type="term" value="P:isoleucyl-tRNA aminoacylation"/>
    <property type="evidence" value="ECO:0007669"/>
    <property type="project" value="InterPro"/>
</dbReference>
<evidence type="ECO:0000313" key="13">
    <source>
        <dbReference type="Proteomes" id="UP000639338"/>
    </source>
</evidence>
<dbReference type="PANTHER" id="PTHR42765:SF1">
    <property type="entry name" value="ISOLEUCINE--TRNA LIGASE, MITOCHONDRIAL"/>
    <property type="match status" value="1"/>
</dbReference>
<keyword evidence="7 9" id="KW-0030">Aminoacyl-tRNA synthetase</keyword>
<dbReference type="InterPro" id="IPR009080">
    <property type="entry name" value="tRNAsynth_Ia_anticodon-bd"/>
</dbReference>
<keyword evidence="13" id="KW-1185">Reference proteome</keyword>
<keyword evidence="4 9" id="KW-0547">Nucleotide-binding</keyword>
<dbReference type="InterPro" id="IPR050081">
    <property type="entry name" value="Ile-tRNA_ligase"/>
</dbReference>
<dbReference type="Gene3D" id="3.40.50.620">
    <property type="entry name" value="HUPs"/>
    <property type="match status" value="2"/>
</dbReference>
<reference evidence="12 13" key="1">
    <citation type="submission" date="2020-08" db="EMBL/GenBank/DDBJ databases">
        <title>Aphidius gifuensis genome sequencing and assembly.</title>
        <authorList>
            <person name="Du Z."/>
        </authorList>
    </citation>
    <scope>NUCLEOTIDE SEQUENCE [LARGE SCALE GENOMIC DNA]</scope>
    <source>
        <strain evidence="12">YNYX2018</strain>
        <tissue evidence="12">Adults</tissue>
    </source>
</reference>
<dbReference type="GO" id="GO:0000049">
    <property type="term" value="F:tRNA binding"/>
    <property type="evidence" value="ECO:0007669"/>
    <property type="project" value="InterPro"/>
</dbReference>
<dbReference type="Proteomes" id="UP000639338">
    <property type="component" value="Unassembled WGS sequence"/>
</dbReference>
<evidence type="ECO:0000256" key="9">
    <source>
        <dbReference type="RuleBase" id="RU363035"/>
    </source>
</evidence>
<evidence type="ECO:0000313" key="12">
    <source>
        <dbReference type="EMBL" id="KAF7994167.1"/>
    </source>
</evidence>
<evidence type="ECO:0000256" key="7">
    <source>
        <dbReference type="ARBA" id="ARBA00023146"/>
    </source>
</evidence>
<dbReference type="PROSITE" id="PS00178">
    <property type="entry name" value="AA_TRNA_LIGASE_I"/>
    <property type="match status" value="1"/>
</dbReference>
<dbReference type="Pfam" id="PF08264">
    <property type="entry name" value="Anticodon_1"/>
    <property type="match status" value="1"/>
</dbReference>
<feature type="domain" description="Methionyl/Valyl/Leucyl/Isoleucyl-tRNA synthetase anticodon-binding" evidence="11">
    <location>
        <begin position="702"/>
        <end position="837"/>
    </location>
</feature>
<dbReference type="SUPFAM" id="SSF47323">
    <property type="entry name" value="Anticodon-binding domain of a subclass of class I aminoacyl-tRNA synthetases"/>
    <property type="match status" value="1"/>
</dbReference>
<comment type="caution">
    <text evidence="12">The sequence shown here is derived from an EMBL/GenBank/DDBJ whole genome shotgun (WGS) entry which is preliminary data.</text>
</comment>
<dbReference type="InterPro" id="IPR013155">
    <property type="entry name" value="M/V/L/I-tRNA-synth_anticd-bd"/>
</dbReference>
<dbReference type="EC" id="6.1.1.5" evidence="2"/>
<feature type="domain" description="Aminoacyl-tRNA synthetase class Ia" evidence="10">
    <location>
        <begin position="74"/>
        <end position="647"/>
    </location>
</feature>
<dbReference type="InterPro" id="IPR002301">
    <property type="entry name" value="Ile-tRNA-ligase"/>
</dbReference>
<keyword evidence="5 9" id="KW-0067">ATP-binding</keyword>
<dbReference type="EMBL" id="JACMRX010000003">
    <property type="protein sequence ID" value="KAF7994167.1"/>
    <property type="molecule type" value="Genomic_DNA"/>
</dbReference>
<dbReference type="SUPFAM" id="SSF52374">
    <property type="entry name" value="Nucleotidylyl transferase"/>
    <property type="match status" value="1"/>
</dbReference>
<dbReference type="SUPFAM" id="SSF50677">
    <property type="entry name" value="ValRS/IleRS/LeuRS editing domain"/>
    <property type="match status" value="1"/>
</dbReference>
<dbReference type="GO" id="GO:0005739">
    <property type="term" value="C:mitochondrion"/>
    <property type="evidence" value="ECO:0007669"/>
    <property type="project" value="TreeGrafter"/>
</dbReference>
<keyword evidence="6 9" id="KW-0648">Protein biosynthesis</keyword>
<dbReference type="InterPro" id="IPR009008">
    <property type="entry name" value="Val/Leu/Ile-tRNA-synth_edit"/>
</dbReference>
<dbReference type="GO" id="GO:0002161">
    <property type="term" value="F:aminoacyl-tRNA deacylase activity"/>
    <property type="evidence" value="ECO:0007669"/>
    <property type="project" value="InterPro"/>
</dbReference>
<dbReference type="PRINTS" id="PR00984">
    <property type="entry name" value="TRNASYNTHILE"/>
</dbReference>
<proteinExistence type="inferred from homology"/>
<dbReference type="OrthoDB" id="10264412at2759"/>
<evidence type="ECO:0000256" key="8">
    <source>
        <dbReference type="ARBA" id="ARBA00032665"/>
    </source>
</evidence>
<sequence>MNSLIKFRSKYLNKNLPILTKSWMRYYAQPDKSVEKKYTNSVLLPQTKLPNRLSGVKRIEMDNYLNDKCGFQDLYNWQRKNLTGPDFVLHDGPPYANGSPHLGHAINKILKDITTRSRVIIGQRVHYKPGWDCHGLPIELKVINKIKDDTDKSNPIKLRKLAREYAKQETKKQQQEFISWGVMADWQDTGCYFTNETSYVCNQLKQFINLYEKKLIYRDFKPVHWSPSSRTALAESELEHNDKHESQCATVSLLLKKLPDKLKSYENRKIYGLTWTTTPWTLIANQALSYSPDITYAIVENDKGDIYIIAQELVDEVAKKIGNDLLNATYHHPITGIELPFLSSNHVSNKIGTGLVHTAFAHGTEDFLVGLAHKIPVISLVDEDGKYTDEAGAKFAGLDVLTEGGKTVLDHIGENVVHTEKIIHSYPYDWRTKKPVITRASNQWFINTDILKKKAMDLVGNVNFYPKSRESVAINCLNQQLQQRPYWCISRQRVWDFVERLCKLIEQYGSDCWWSMTIEDLIGKDYIDKHNLNIDDLEKGQDIMDIWFDSGVSWSSVLPDGKADLYLEGMDQFNGWFQSSLLTSIALQDVPPFKSIFVHGFTVDKNGVKMSKSLGNVISPEEIIRGGKNQNKQPVYGVDCLRWWVAHHGVQHNKIPIVNTVLKDSLESVQKIRNSLRFLLGALYPYGQPDNKNIQAELLYLDKYMLHQLYHYNKKIQKSYNTFEYHNVCKTIINFITNDVSAIYCHMIKDRLYCDKATSPSRIGAVDVIGEVLAVVTRSIAPILPHLAEEIWLHHPENLASVPLHHLGPHYLPDEWDSPDIEDIIQSALVIRDSLNKMTNTKTLTLDATITVDEKMFTKLTKLQNETQSWTSELCNILQVSSVTLIKNSDLSTPQISLKSNDNLLCKRCRKYSTSANEELCVRCETVLISSS</sequence>
<comment type="similarity">
    <text evidence="1 9">Belongs to the class-I aminoacyl-tRNA synthetase family.</text>
</comment>
<dbReference type="GO" id="GO:0004822">
    <property type="term" value="F:isoleucine-tRNA ligase activity"/>
    <property type="evidence" value="ECO:0007669"/>
    <property type="project" value="UniProtKB-EC"/>
</dbReference>
<dbReference type="InterPro" id="IPR002300">
    <property type="entry name" value="aa-tRNA-synth_Ia"/>
</dbReference>
<protein>
    <recommendedName>
        <fullName evidence="2">isoleucine--tRNA ligase</fullName>
        <ecNumber evidence="2">6.1.1.5</ecNumber>
    </recommendedName>
    <alternativeName>
        <fullName evidence="8">Isoleucyl-tRNA synthetase</fullName>
    </alternativeName>
</protein>
<dbReference type="NCBIfam" id="TIGR00392">
    <property type="entry name" value="ileS"/>
    <property type="match status" value="1"/>
</dbReference>
<dbReference type="Gene3D" id="1.10.10.830">
    <property type="entry name" value="Ile-tRNA synthetase CP2 domain-like"/>
    <property type="match status" value="1"/>
</dbReference>
<dbReference type="GO" id="GO:0005524">
    <property type="term" value="F:ATP binding"/>
    <property type="evidence" value="ECO:0007669"/>
    <property type="project" value="UniProtKB-KW"/>
</dbReference>
<dbReference type="CDD" id="cd07960">
    <property type="entry name" value="Anticodon_Ia_Ile_BEm"/>
    <property type="match status" value="1"/>
</dbReference>
<dbReference type="PANTHER" id="PTHR42765">
    <property type="entry name" value="SOLEUCYL-TRNA SYNTHETASE"/>
    <property type="match status" value="1"/>
</dbReference>
<accession>A0A834XX15</accession>
<dbReference type="Gene3D" id="1.10.730.20">
    <property type="match status" value="1"/>
</dbReference>
<evidence type="ECO:0000256" key="4">
    <source>
        <dbReference type="ARBA" id="ARBA00022741"/>
    </source>
</evidence>
<evidence type="ECO:0000259" key="11">
    <source>
        <dbReference type="Pfam" id="PF08264"/>
    </source>
</evidence>
<evidence type="ECO:0000259" key="10">
    <source>
        <dbReference type="Pfam" id="PF00133"/>
    </source>
</evidence>